<keyword evidence="12" id="KW-1185">Reference proteome</keyword>
<name>A0A134AHL2_9FIRM</name>
<evidence type="ECO:0000256" key="9">
    <source>
        <dbReference type="RuleBase" id="RU004386"/>
    </source>
</evidence>
<dbReference type="GO" id="GO:0004177">
    <property type="term" value="F:aminopeptidase activity"/>
    <property type="evidence" value="ECO:0007669"/>
    <property type="project" value="UniProtKB-KW"/>
</dbReference>
<dbReference type="SUPFAM" id="SSF101821">
    <property type="entry name" value="Aminopeptidase/glucanase lid domain"/>
    <property type="match status" value="1"/>
</dbReference>
<dbReference type="Gene3D" id="2.30.250.10">
    <property type="entry name" value="Aminopeptidase i, Domain 2"/>
    <property type="match status" value="1"/>
</dbReference>
<evidence type="ECO:0000313" key="12">
    <source>
        <dbReference type="Proteomes" id="UP000070442"/>
    </source>
</evidence>
<dbReference type="Proteomes" id="UP000070442">
    <property type="component" value="Unassembled WGS sequence"/>
</dbReference>
<evidence type="ECO:0000256" key="6">
    <source>
        <dbReference type="ARBA" id="ARBA00022801"/>
    </source>
</evidence>
<dbReference type="EMBL" id="LSDG01000022">
    <property type="protein sequence ID" value="KXB67202.1"/>
    <property type="molecule type" value="Genomic_DNA"/>
</dbReference>
<dbReference type="PATRIC" id="fig|755172.3.peg.647"/>
<evidence type="ECO:0000256" key="4">
    <source>
        <dbReference type="ARBA" id="ARBA00022670"/>
    </source>
</evidence>
<reference evidence="12" key="1">
    <citation type="submission" date="2016-01" db="EMBL/GenBank/DDBJ databases">
        <authorList>
            <person name="Mitreva M."/>
            <person name="Pepin K.H."/>
            <person name="Mihindukulasuriya K.A."/>
            <person name="Fulton R."/>
            <person name="Fronick C."/>
            <person name="O'Laughlin M."/>
            <person name="Miner T."/>
            <person name="Herter B."/>
            <person name="Rosa B.A."/>
            <person name="Cordes M."/>
            <person name="Tomlinson C."/>
            <person name="Wollam A."/>
            <person name="Palsikar V.B."/>
            <person name="Mardis E.R."/>
            <person name="Wilson R.K."/>
        </authorList>
    </citation>
    <scope>NUCLEOTIDE SEQUENCE [LARGE SCALE GENOMIC DNA]</scope>
    <source>
        <strain evidence="12">DNF00729</strain>
    </source>
</reference>
<dbReference type="GO" id="GO:0008237">
    <property type="term" value="F:metallopeptidase activity"/>
    <property type="evidence" value="ECO:0007669"/>
    <property type="project" value="UniProtKB-KW"/>
</dbReference>
<evidence type="ECO:0000256" key="7">
    <source>
        <dbReference type="ARBA" id="ARBA00022833"/>
    </source>
</evidence>
<evidence type="ECO:0000256" key="8">
    <source>
        <dbReference type="ARBA" id="ARBA00023049"/>
    </source>
</evidence>
<organism evidence="11 12">
    <name type="scientific">Aedoeadaptatus coxii</name>
    <dbReference type="NCBI Taxonomy" id="755172"/>
    <lineage>
        <taxon>Bacteria</taxon>
        <taxon>Bacillati</taxon>
        <taxon>Bacillota</taxon>
        <taxon>Tissierellia</taxon>
        <taxon>Tissierellales</taxon>
        <taxon>Peptoniphilaceae</taxon>
        <taxon>Aedoeadaptatus</taxon>
    </lineage>
</organism>
<dbReference type="Gene3D" id="3.40.630.10">
    <property type="entry name" value="Zn peptidases"/>
    <property type="match status" value="1"/>
</dbReference>
<keyword evidence="5 9" id="KW-0479">Metal-binding</keyword>
<keyword evidence="6 9" id="KW-0378">Hydrolase</keyword>
<sequence length="449" mass="49258">MEKIKSYWKLPDVQKDIAAFSEDYKTFLDRSKTERMAVAEIMRIAEKAGYNNLDDVEKLGRGDRVYVNNKGKSIMLFDIGENPEKGMAIIASHIDSPRLDVKPNPLYEENNVALLKTHYYGGIKKYQWTAIPLAIHGVMFRKDGTKVDVHVGSDPEDPIFTITDLLPHLSKSQNSKTLAEGIIGEKLNVLVGHKPGEVNVKEALLALLKEKYGIEEDDFTVSELEVVPAFSARDLGFDRSMIAGYGQDDRVCSYASLRAFVDGKDREKTCVAIFADKEEIGSVGNTSMSANYFKNALGEVLHAMGNDDHLAINRALANSYVLSADVTAAMDPNYPEVMDKLNAAQLGEGVCMMKYTGARGKSGTSDANAEFLAALRKKFDEDGVIWQVGEMGKVDEGGGGTVAYILAETGAEVVDLGTALFSMHAPYEVASKADIYSTYKAYASFLTMK</sequence>
<comment type="similarity">
    <text evidence="2 9">Belongs to the peptidase M18 family.</text>
</comment>
<comment type="cofactor">
    <cofactor evidence="1 10">
        <name>Zn(2+)</name>
        <dbReference type="ChEBI" id="CHEBI:29105"/>
    </cofactor>
</comment>
<evidence type="ECO:0000313" key="11">
    <source>
        <dbReference type="EMBL" id="KXB67202.1"/>
    </source>
</evidence>
<dbReference type="PRINTS" id="PR00932">
    <property type="entry name" value="AMINO1PTASE"/>
</dbReference>
<dbReference type="AlphaFoldDB" id="A0A134AHL2"/>
<proteinExistence type="inferred from homology"/>
<dbReference type="GO" id="GO:0006508">
    <property type="term" value="P:proteolysis"/>
    <property type="evidence" value="ECO:0007669"/>
    <property type="project" value="UniProtKB-KW"/>
</dbReference>
<gene>
    <name evidence="11" type="ORF">HMPREF1863_00675</name>
</gene>
<accession>A0A134AHL2</accession>
<evidence type="ECO:0000256" key="5">
    <source>
        <dbReference type="ARBA" id="ARBA00022723"/>
    </source>
</evidence>
<evidence type="ECO:0000256" key="3">
    <source>
        <dbReference type="ARBA" id="ARBA00022438"/>
    </source>
</evidence>
<dbReference type="EC" id="3.4.11.-" evidence="10"/>
<dbReference type="NCBIfam" id="NF002600">
    <property type="entry name" value="PRK02256.1"/>
    <property type="match status" value="1"/>
</dbReference>
<dbReference type="PANTHER" id="PTHR28570">
    <property type="entry name" value="ASPARTYL AMINOPEPTIDASE"/>
    <property type="match status" value="1"/>
</dbReference>
<keyword evidence="7 9" id="KW-0862">Zinc</keyword>
<evidence type="ECO:0000256" key="1">
    <source>
        <dbReference type="ARBA" id="ARBA00001947"/>
    </source>
</evidence>
<dbReference type="Pfam" id="PF02127">
    <property type="entry name" value="Peptidase_M18"/>
    <property type="match status" value="1"/>
</dbReference>
<dbReference type="GO" id="GO:0005737">
    <property type="term" value="C:cytoplasm"/>
    <property type="evidence" value="ECO:0007669"/>
    <property type="project" value="UniProtKB-ARBA"/>
</dbReference>
<dbReference type="RefSeq" id="WP_068367264.1">
    <property type="nucleotide sequence ID" value="NZ_CAMQER010000055.1"/>
</dbReference>
<evidence type="ECO:0000256" key="10">
    <source>
        <dbReference type="RuleBase" id="RU004387"/>
    </source>
</evidence>
<keyword evidence="4 9" id="KW-0645">Protease</keyword>
<evidence type="ECO:0000256" key="2">
    <source>
        <dbReference type="ARBA" id="ARBA00008290"/>
    </source>
</evidence>
<dbReference type="OrthoDB" id="89722at2"/>
<comment type="caution">
    <text evidence="11">The sequence shown here is derived from an EMBL/GenBank/DDBJ whole genome shotgun (WGS) entry which is preliminary data.</text>
</comment>
<dbReference type="PANTHER" id="PTHR28570:SF2">
    <property type="entry name" value="M18 FAMILY AMINOPEPTIDASE 1-RELATED"/>
    <property type="match status" value="1"/>
</dbReference>
<dbReference type="GO" id="GO:0008270">
    <property type="term" value="F:zinc ion binding"/>
    <property type="evidence" value="ECO:0007669"/>
    <property type="project" value="InterPro"/>
</dbReference>
<dbReference type="InterPro" id="IPR001948">
    <property type="entry name" value="Peptidase_M18"/>
</dbReference>
<keyword evidence="3 9" id="KW-0031">Aminopeptidase</keyword>
<dbReference type="InterPro" id="IPR023358">
    <property type="entry name" value="Peptidase_M18_dom2"/>
</dbReference>
<keyword evidence="8 9" id="KW-0482">Metalloprotease</keyword>
<protein>
    <recommendedName>
        <fullName evidence="10">M18 family aminopeptidase</fullName>
        <ecNumber evidence="10">3.4.11.-</ecNumber>
    </recommendedName>
</protein>
<dbReference type="SUPFAM" id="SSF53187">
    <property type="entry name" value="Zn-dependent exopeptidases"/>
    <property type="match status" value="1"/>
</dbReference>